<dbReference type="PATRIC" id="fig|566551.4.peg.297"/>
<reference evidence="1 2" key="1">
    <citation type="submission" date="2013-04" db="EMBL/GenBank/DDBJ databases">
        <authorList>
            <person name="Weinstock G."/>
            <person name="Sodergren E."/>
            <person name="Lobos E.A."/>
            <person name="Fulton L."/>
            <person name="Fulton R."/>
            <person name="Courtney L."/>
            <person name="Fronick C."/>
            <person name="O'Laughlin M."/>
            <person name="Godfrey J."/>
            <person name="Wilson R.M."/>
            <person name="Miner T."/>
            <person name="Farmer C."/>
            <person name="Delehaunty K."/>
            <person name="Cordes M."/>
            <person name="Minx P."/>
            <person name="Tomlinson C."/>
            <person name="Chen J."/>
            <person name="Wollam A."/>
            <person name="Pepin K.H."/>
            <person name="Palsikar V.B."/>
            <person name="Zhang X."/>
            <person name="Suruliraj S."/>
            <person name="Perna N.T."/>
            <person name="Plunkett G."/>
            <person name="Warren W."/>
            <person name="Mitreva M."/>
            <person name="Mardis E.R."/>
            <person name="Wilson R.K."/>
        </authorList>
    </citation>
    <scope>NUCLEOTIDE SEQUENCE [LARGE SCALE GENOMIC DNA]</scope>
    <source>
        <strain evidence="1 2">DSM 4568</strain>
    </source>
</reference>
<sequence length="42" mass="4599">MTSYLSAVDVLLAMESQPQAWVTKITMDAGLPENVQMKTGWG</sequence>
<gene>
    <name evidence="1" type="ORF">HMPREF0201_00321</name>
</gene>
<organism evidence="1 2">
    <name type="scientific">Cedecea davisae DSM 4568</name>
    <dbReference type="NCBI Taxonomy" id="566551"/>
    <lineage>
        <taxon>Bacteria</taxon>
        <taxon>Pseudomonadati</taxon>
        <taxon>Pseudomonadota</taxon>
        <taxon>Gammaproteobacteria</taxon>
        <taxon>Enterobacterales</taxon>
        <taxon>Enterobacteriaceae</taxon>
        <taxon>Cedecea</taxon>
    </lineage>
</organism>
<name>S3J5W8_9ENTR</name>
<dbReference type="EMBL" id="ATDT01000003">
    <property type="protein sequence ID" value="EPF20590.1"/>
    <property type="molecule type" value="Genomic_DNA"/>
</dbReference>
<comment type="caution">
    <text evidence="1">The sequence shown here is derived from an EMBL/GenBank/DDBJ whole genome shotgun (WGS) entry which is preliminary data.</text>
</comment>
<dbReference type="Proteomes" id="UP000014585">
    <property type="component" value="Unassembled WGS sequence"/>
</dbReference>
<dbReference type="HOGENOM" id="CLU_3249022_0_0_6"/>
<evidence type="ECO:0000313" key="1">
    <source>
        <dbReference type="EMBL" id="EPF20590.1"/>
    </source>
</evidence>
<dbReference type="STRING" id="566551.HMPREF0201_00321"/>
<accession>S3J5W8</accession>
<protein>
    <submittedName>
        <fullName evidence="1">Uncharacterized protein</fullName>
    </submittedName>
</protein>
<evidence type="ECO:0000313" key="2">
    <source>
        <dbReference type="Proteomes" id="UP000014585"/>
    </source>
</evidence>
<dbReference type="AlphaFoldDB" id="S3J5W8"/>
<proteinExistence type="predicted"/>